<sequence>MPMVNVSEKTLGKLKSVKEKEEMKSLDGTIRHLIGFSGSEKKIRVVCDNCKKEIEIPKYNEYGT</sequence>
<proteinExistence type="predicted"/>
<comment type="caution">
    <text evidence="1">The sequence shown here is derived from an EMBL/GenBank/DDBJ whole genome shotgun (WGS) entry which is preliminary data.</text>
</comment>
<name>X0SBP7_9ZZZZ</name>
<dbReference type="AlphaFoldDB" id="X0SBP7"/>
<accession>X0SBP7</accession>
<feature type="non-terminal residue" evidence="1">
    <location>
        <position position="64"/>
    </location>
</feature>
<gene>
    <name evidence="1" type="ORF">S01H1_06083</name>
</gene>
<organism evidence="1">
    <name type="scientific">marine sediment metagenome</name>
    <dbReference type="NCBI Taxonomy" id="412755"/>
    <lineage>
        <taxon>unclassified sequences</taxon>
        <taxon>metagenomes</taxon>
        <taxon>ecological metagenomes</taxon>
    </lineage>
</organism>
<protein>
    <submittedName>
        <fullName evidence="1">Uncharacterized protein</fullName>
    </submittedName>
</protein>
<evidence type="ECO:0000313" key="1">
    <source>
        <dbReference type="EMBL" id="GAF78448.1"/>
    </source>
</evidence>
<reference evidence="1" key="1">
    <citation type="journal article" date="2014" name="Front. Microbiol.">
        <title>High frequency of phylogenetically diverse reductive dehalogenase-homologous genes in deep subseafloor sedimentary metagenomes.</title>
        <authorList>
            <person name="Kawai M."/>
            <person name="Futagami T."/>
            <person name="Toyoda A."/>
            <person name="Takaki Y."/>
            <person name="Nishi S."/>
            <person name="Hori S."/>
            <person name="Arai W."/>
            <person name="Tsubouchi T."/>
            <person name="Morono Y."/>
            <person name="Uchiyama I."/>
            <person name="Ito T."/>
            <person name="Fujiyama A."/>
            <person name="Inagaki F."/>
            <person name="Takami H."/>
        </authorList>
    </citation>
    <scope>NUCLEOTIDE SEQUENCE</scope>
    <source>
        <strain evidence="1">Expedition CK06-06</strain>
    </source>
</reference>
<dbReference type="EMBL" id="BARS01003157">
    <property type="protein sequence ID" value="GAF78448.1"/>
    <property type="molecule type" value="Genomic_DNA"/>
</dbReference>